<name>A0A9E2NPU9_9FIRM</name>
<dbReference type="Pfam" id="PF12672">
    <property type="entry name" value="DUF3793"/>
    <property type="match status" value="1"/>
</dbReference>
<protein>
    <submittedName>
        <fullName evidence="1">DUF3793 family protein</fullName>
    </submittedName>
</protein>
<proteinExistence type="predicted"/>
<dbReference type="InterPro" id="IPR024523">
    <property type="entry name" value="DUF3793"/>
</dbReference>
<dbReference type="Proteomes" id="UP000824178">
    <property type="component" value="Unassembled WGS sequence"/>
</dbReference>
<reference evidence="1" key="1">
    <citation type="journal article" date="2021" name="PeerJ">
        <title>Extensive microbial diversity within the chicken gut microbiome revealed by metagenomics and culture.</title>
        <authorList>
            <person name="Gilroy R."/>
            <person name="Ravi A."/>
            <person name="Getino M."/>
            <person name="Pursley I."/>
            <person name="Horton D.L."/>
            <person name="Alikhan N.F."/>
            <person name="Baker D."/>
            <person name="Gharbi K."/>
            <person name="Hall N."/>
            <person name="Watson M."/>
            <person name="Adriaenssens E.M."/>
            <person name="Foster-Nyarko E."/>
            <person name="Jarju S."/>
            <person name="Secka A."/>
            <person name="Antonio M."/>
            <person name="Oren A."/>
            <person name="Chaudhuri R.R."/>
            <person name="La Ragione R."/>
            <person name="Hildebrand F."/>
            <person name="Pallen M.J."/>
        </authorList>
    </citation>
    <scope>NUCLEOTIDE SEQUENCE</scope>
    <source>
        <strain evidence="1">742</strain>
    </source>
</reference>
<gene>
    <name evidence="1" type="ORF">H9864_01715</name>
</gene>
<evidence type="ECO:0000313" key="2">
    <source>
        <dbReference type="Proteomes" id="UP000824178"/>
    </source>
</evidence>
<dbReference type="AlphaFoldDB" id="A0A9E2NPU9"/>
<accession>A0A9E2NPU9</accession>
<evidence type="ECO:0000313" key="1">
    <source>
        <dbReference type="EMBL" id="MBU3819086.1"/>
    </source>
</evidence>
<dbReference type="EMBL" id="JAHLFH010000030">
    <property type="protein sequence ID" value="MBU3819086.1"/>
    <property type="molecule type" value="Genomic_DNA"/>
</dbReference>
<organism evidence="1 2">
    <name type="scientific">Candidatus Faecalibacterium intestinavium</name>
    <dbReference type="NCBI Taxonomy" id="2838580"/>
    <lineage>
        <taxon>Bacteria</taxon>
        <taxon>Bacillati</taxon>
        <taxon>Bacillota</taxon>
        <taxon>Clostridia</taxon>
        <taxon>Eubacteriales</taxon>
        <taxon>Oscillospiraceae</taxon>
        <taxon>Faecalibacterium</taxon>
    </lineage>
</organism>
<comment type="caution">
    <text evidence="1">The sequence shown here is derived from an EMBL/GenBank/DDBJ whole genome shotgun (WGS) entry which is preliminary data.</text>
</comment>
<sequence length="196" mass="21813">MERNFETVMIEQCAPTLAGLKPANLFRLECRSPAALYARVAGWNAALGPKGVRLVVLKEFPETRCYLIYVFRAARLWAALSQPETRRFLSREGYRLPGSGTEAGAGCAALLAQLALRLTEGRDFPHEIGVFLGYPLADVLGFIENRGKNFTCCGCWKSYGDPDAAQRLFDQFKKCTAVYLRLFRSGRPIPRLTVSA</sequence>
<reference evidence="1" key="2">
    <citation type="submission" date="2021-04" db="EMBL/GenBank/DDBJ databases">
        <authorList>
            <person name="Gilroy R."/>
        </authorList>
    </citation>
    <scope>NUCLEOTIDE SEQUENCE</scope>
    <source>
        <strain evidence="1">742</strain>
    </source>
</reference>